<reference evidence="3" key="2">
    <citation type="submission" date="2020-11" db="EMBL/GenBank/DDBJ databases">
        <authorList>
            <person name="McCartney M.A."/>
            <person name="Auch B."/>
            <person name="Kono T."/>
            <person name="Mallez S."/>
            <person name="Becker A."/>
            <person name="Gohl D.M."/>
            <person name="Silverstein K.A.T."/>
            <person name="Koren S."/>
            <person name="Bechman K.B."/>
            <person name="Herman A."/>
            <person name="Abrahante J.E."/>
            <person name="Garbe J."/>
        </authorList>
    </citation>
    <scope>NUCLEOTIDE SEQUENCE</scope>
    <source>
        <strain evidence="3">Duluth1</strain>
        <tissue evidence="3">Whole animal</tissue>
    </source>
</reference>
<evidence type="ECO:0000313" key="4">
    <source>
        <dbReference type="Proteomes" id="UP000828390"/>
    </source>
</evidence>
<feature type="compositionally biased region" description="Low complexity" evidence="1">
    <location>
        <begin position="23"/>
        <end position="45"/>
    </location>
</feature>
<gene>
    <name evidence="3" type="ORF">DPMN_000487</name>
</gene>
<evidence type="ECO:0000256" key="1">
    <source>
        <dbReference type="SAM" id="MobiDB-lite"/>
    </source>
</evidence>
<keyword evidence="2" id="KW-0472">Membrane</keyword>
<protein>
    <submittedName>
        <fullName evidence="3">Uncharacterized protein</fullName>
    </submittedName>
</protein>
<feature type="region of interest" description="Disordered" evidence="1">
    <location>
        <begin position="17"/>
        <end position="54"/>
    </location>
</feature>
<organism evidence="3 4">
    <name type="scientific">Dreissena polymorpha</name>
    <name type="common">Zebra mussel</name>
    <name type="synonym">Mytilus polymorpha</name>
    <dbReference type="NCBI Taxonomy" id="45954"/>
    <lineage>
        <taxon>Eukaryota</taxon>
        <taxon>Metazoa</taxon>
        <taxon>Spiralia</taxon>
        <taxon>Lophotrochozoa</taxon>
        <taxon>Mollusca</taxon>
        <taxon>Bivalvia</taxon>
        <taxon>Autobranchia</taxon>
        <taxon>Heteroconchia</taxon>
        <taxon>Euheterodonta</taxon>
        <taxon>Imparidentia</taxon>
        <taxon>Neoheterodontei</taxon>
        <taxon>Myida</taxon>
        <taxon>Dreissenoidea</taxon>
        <taxon>Dreissenidae</taxon>
        <taxon>Dreissena</taxon>
    </lineage>
</organism>
<comment type="caution">
    <text evidence="3">The sequence shown here is derived from an EMBL/GenBank/DDBJ whole genome shotgun (WGS) entry which is preliminary data.</text>
</comment>
<sequence length="187" mass="21125">MSYLFDYVYHGESLKPSDRATAKQNKVSSNSHSSKVDASVSSQHSKVTSAVSEPHRVRRASVAVSVAAFIQKRTTVSVSELEDAESASRKHAPLINSKSESHIAKKADLTRRDSWKVALFVAKAKRKFSAEGDKLLTRRPSLSNYVKVAMLKRPEGNTRNILREMKRKAFVQKVTVYFLLFIYFIYL</sequence>
<dbReference type="AlphaFoldDB" id="A0A9D4MJ33"/>
<keyword evidence="2" id="KW-0812">Transmembrane</keyword>
<dbReference type="EMBL" id="JAIWYP010000001">
    <property type="protein sequence ID" value="KAH3876639.1"/>
    <property type="molecule type" value="Genomic_DNA"/>
</dbReference>
<keyword evidence="4" id="KW-1185">Reference proteome</keyword>
<evidence type="ECO:0000313" key="3">
    <source>
        <dbReference type="EMBL" id="KAH3876639.1"/>
    </source>
</evidence>
<reference evidence="3" key="1">
    <citation type="journal article" date="2019" name="bioRxiv">
        <title>The Genome of the Zebra Mussel, Dreissena polymorpha: A Resource for Invasive Species Research.</title>
        <authorList>
            <person name="McCartney M.A."/>
            <person name="Auch B."/>
            <person name="Kono T."/>
            <person name="Mallez S."/>
            <person name="Zhang Y."/>
            <person name="Obille A."/>
            <person name="Becker A."/>
            <person name="Abrahante J.E."/>
            <person name="Garbe J."/>
            <person name="Badalamenti J.P."/>
            <person name="Herman A."/>
            <person name="Mangelson H."/>
            <person name="Liachko I."/>
            <person name="Sullivan S."/>
            <person name="Sone E.D."/>
            <person name="Koren S."/>
            <person name="Silverstein K.A.T."/>
            <person name="Beckman K.B."/>
            <person name="Gohl D.M."/>
        </authorList>
    </citation>
    <scope>NUCLEOTIDE SEQUENCE</scope>
    <source>
        <strain evidence="3">Duluth1</strain>
        <tissue evidence="3">Whole animal</tissue>
    </source>
</reference>
<proteinExistence type="predicted"/>
<dbReference type="Proteomes" id="UP000828390">
    <property type="component" value="Unassembled WGS sequence"/>
</dbReference>
<accession>A0A9D4MJ33</accession>
<keyword evidence="2" id="KW-1133">Transmembrane helix</keyword>
<feature type="transmembrane region" description="Helical" evidence="2">
    <location>
        <begin position="169"/>
        <end position="186"/>
    </location>
</feature>
<evidence type="ECO:0000256" key="2">
    <source>
        <dbReference type="SAM" id="Phobius"/>
    </source>
</evidence>
<name>A0A9D4MJ33_DREPO</name>